<dbReference type="InterPro" id="IPR023753">
    <property type="entry name" value="FAD/NAD-binding_dom"/>
</dbReference>
<organism evidence="8 9">
    <name type="scientific">Heliophilum fasciatum</name>
    <dbReference type="NCBI Taxonomy" id="35700"/>
    <lineage>
        <taxon>Bacteria</taxon>
        <taxon>Bacillati</taxon>
        <taxon>Bacillota</taxon>
        <taxon>Clostridia</taxon>
        <taxon>Eubacteriales</taxon>
        <taxon>Heliobacteriaceae</taxon>
        <taxon>Heliophilum</taxon>
    </lineage>
</organism>
<dbReference type="GO" id="GO:0016491">
    <property type="term" value="F:oxidoreductase activity"/>
    <property type="evidence" value="ECO:0007669"/>
    <property type="project" value="UniProtKB-KW"/>
</dbReference>
<gene>
    <name evidence="8" type="ORF">EDD73_11933</name>
</gene>
<dbReference type="InterPro" id="IPR036873">
    <property type="entry name" value="Rhodanese-like_dom_sf"/>
</dbReference>
<dbReference type="SUPFAM" id="SSF52821">
    <property type="entry name" value="Rhodanese/Cell cycle control phosphatase"/>
    <property type="match status" value="1"/>
</dbReference>
<dbReference type="InterPro" id="IPR016156">
    <property type="entry name" value="FAD/NAD-linked_Rdtase_dimer_sf"/>
</dbReference>
<dbReference type="InterPro" id="IPR001763">
    <property type="entry name" value="Rhodanese-like_dom"/>
</dbReference>
<protein>
    <submittedName>
        <fullName evidence="8">NADPH-dependent 2,4-dienoyl-CoA reductase/sulfur reductase-like enzyme</fullName>
    </submittedName>
</protein>
<dbReference type="InterPro" id="IPR004099">
    <property type="entry name" value="Pyr_nucl-diS_OxRdtase_dimer"/>
</dbReference>
<feature type="domain" description="Rhodanese" evidence="7">
    <location>
        <begin position="476"/>
        <end position="563"/>
    </location>
</feature>
<comment type="cofactor">
    <cofactor evidence="1">
        <name>FAD</name>
        <dbReference type="ChEBI" id="CHEBI:57692"/>
    </cofactor>
</comment>
<dbReference type="PANTHER" id="PTHR43429">
    <property type="entry name" value="PYRIDINE NUCLEOTIDE-DISULFIDE OXIDOREDUCTASE DOMAIN-CONTAINING"/>
    <property type="match status" value="1"/>
</dbReference>
<dbReference type="PANTHER" id="PTHR43429:SF1">
    <property type="entry name" value="NAD(P)H SULFUR OXIDOREDUCTASE (COA-DEPENDENT)"/>
    <property type="match status" value="1"/>
</dbReference>
<reference evidence="8 9" key="1">
    <citation type="submission" date="2019-03" db="EMBL/GenBank/DDBJ databases">
        <title>Genomic Encyclopedia of Type Strains, Phase IV (KMG-IV): sequencing the most valuable type-strain genomes for metagenomic binning, comparative biology and taxonomic classification.</title>
        <authorList>
            <person name="Goeker M."/>
        </authorList>
    </citation>
    <scope>NUCLEOTIDE SEQUENCE [LARGE SCALE GENOMIC DNA]</scope>
    <source>
        <strain evidence="8 9">DSM 11170</strain>
    </source>
</reference>
<dbReference type="Gene3D" id="3.50.50.60">
    <property type="entry name" value="FAD/NAD(P)-binding domain"/>
    <property type="match status" value="2"/>
</dbReference>
<dbReference type="Pfam" id="PF02852">
    <property type="entry name" value="Pyr_redox_dim"/>
    <property type="match status" value="1"/>
</dbReference>
<evidence type="ECO:0000313" key="8">
    <source>
        <dbReference type="EMBL" id="TCP62685.1"/>
    </source>
</evidence>
<evidence type="ECO:0000256" key="2">
    <source>
        <dbReference type="ARBA" id="ARBA00009130"/>
    </source>
</evidence>
<keyword evidence="4" id="KW-0274">FAD</keyword>
<dbReference type="Pfam" id="PF07992">
    <property type="entry name" value="Pyr_redox_2"/>
    <property type="match status" value="1"/>
</dbReference>
<dbReference type="Proteomes" id="UP000294813">
    <property type="component" value="Unassembled WGS sequence"/>
</dbReference>
<name>A0A4R2RU80_9FIRM</name>
<comment type="caution">
    <text evidence="8">The sequence shown here is derived from an EMBL/GenBank/DDBJ whole genome shotgun (WGS) entry which is preliminary data.</text>
</comment>
<dbReference type="OrthoDB" id="9802028at2"/>
<keyword evidence="9" id="KW-1185">Reference proteome</keyword>
<dbReference type="SUPFAM" id="SSF51905">
    <property type="entry name" value="FAD/NAD(P)-binding domain"/>
    <property type="match status" value="1"/>
</dbReference>
<evidence type="ECO:0000256" key="3">
    <source>
        <dbReference type="ARBA" id="ARBA00022630"/>
    </source>
</evidence>
<evidence type="ECO:0000259" key="7">
    <source>
        <dbReference type="PROSITE" id="PS50206"/>
    </source>
</evidence>
<keyword evidence="3" id="KW-0285">Flavoprotein</keyword>
<accession>A0A4R2RU80</accession>
<dbReference type="PRINTS" id="PR00368">
    <property type="entry name" value="FADPNR"/>
</dbReference>
<dbReference type="InterPro" id="IPR050260">
    <property type="entry name" value="FAD-bd_OxRdtase"/>
</dbReference>
<comment type="similarity">
    <text evidence="2">Belongs to the class-III pyridine nucleotide-disulfide oxidoreductase family.</text>
</comment>
<evidence type="ECO:0000256" key="6">
    <source>
        <dbReference type="ARBA" id="ARBA00023284"/>
    </source>
</evidence>
<keyword evidence="6" id="KW-0676">Redox-active center</keyword>
<dbReference type="Gene3D" id="3.40.250.10">
    <property type="entry name" value="Rhodanese-like domain"/>
    <property type="match status" value="1"/>
</dbReference>
<evidence type="ECO:0000313" key="9">
    <source>
        <dbReference type="Proteomes" id="UP000294813"/>
    </source>
</evidence>
<dbReference type="PRINTS" id="PR00411">
    <property type="entry name" value="PNDRDTASEI"/>
</dbReference>
<keyword evidence="5" id="KW-0560">Oxidoreductase</keyword>
<evidence type="ECO:0000256" key="5">
    <source>
        <dbReference type="ARBA" id="ARBA00023002"/>
    </source>
</evidence>
<dbReference type="InterPro" id="IPR036188">
    <property type="entry name" value="FAD/NAD-bd_sf"/>
</dbReference>
<evidence type="ECO:0000256" key="4">
    <source>
        <dbReference type="ARBA" id="ARBA00022827"/>
    </source>
</evidence>
<sequence>MAKKVLIIGGVAGGASAAARLRRLDEHAEIILFERGQYISFANCGLPYYIGNVISERDYLLVQTEESMEARFHIDVRPEHEVVAIDRGRKEVEVIAKGERYRESYDYLILSPGAEPLVPPIPGIDHPSIYTVRNMNDIDKIHRHIQQVQPQKSVVIGGGYVGIEMAENLRELGQDVTVIEAGPNILAPFDFEMARMLEKTLHDHGIPVITNDAVTAFAPTAAPATGSGDKSHRGPVTLTLKSGQTLTADLVILAVGVRPENKLAREAGLDIGERGGIKVDPYLRTSDPSIYAVGDAIEVKDRVNGAYSLIPLAGPANKQGRIAADNICGRNIQYTGSQGSAILKVCNLTAAATGNNEKQLKRAGIAYRKSYTQSPSHAGYYPGGNEMVVKILFTPDEGKLLGAQIVGEDGVDKRIDVLATAIRHGMTVYDLAELELAYAPPYSSAKDPVNMAGFVGTNILRGDVNVVHWDELPAMDPSTYVLLDVRTRQEHQYSHPEGALLIPVDELRERIDEIPRDKKIFAFCRIGIRGYIACRILAPHGFDVYNISGGNELYAAMTNHYGETLTPTQKMRRSEGH</sequence>
<dbReference type="AlphaFoldDB" id="A0A4R2RU80"/>
<dbReference type="Pfam" id="PF00581">
    <property type="entry name" value="Rhodanese"/>
    <property type="match status" value="1"/>
</dbReference>
<dbReference type="RefSeq" id="WP_131919722.1">
    <property type="nucleotide sequence ID" value="NZ_JAOQNU010000018.1"/>
</dbReference>
<dbReference type="PROSITE" id="PS50206">
    <property type="entry name" value="RHODANESE_3"/>
    <property type="match status" value="1"/>
</dbReference>
<proteinExistence type="inferred from homology"/>
<dbReference type="EMBL" id="SLXT01000019">
    <property type="protein sequence ID" value="TCP62685.1"/>
    <property type="molecule type" value="Genomic_DNA"/>
</dbReference>
<dbReference type="SUPFAM" id="SSF55424">
    <property type="entry name" value="FAD/NAD-linked reductases, dimerisation (C-terminal) domain"/>
    <property type="match status" value="1"/>
</dbReference>
<dbReference type="SMART" id="SM00450">
    <property type="entry name" value="RHOD"/>
    <property type="match status" value="1"/>
</dbReference>
<evidence type="ECO:0000256" key="1">
    <source>
        <dbReference type="ARBA" id="ARBA00001974"/>
    </source>
</evidence>